<dbReference type="OrthoDB" id="49507at2759"/>
<evidence type="ECO:0000313" key="6">
    <source>
        <dbReference type="Proteomes" id="UP000693970"/>
    </source>
</evidence>
<feature type="region of interest" description="Disordered" evidence="4">
    <location>
        <begin position="411"/>
        <end position="449"/>
    </location>
</feature>
<feature type="compositionally biased region" description="Acidic residues" evidence="4">
    <location>
        <begin position="25"/>
        <end position="40"/>
    </location>
</feature>
<evidence type="ECO:0000256" key="4">
    <source>
        <dbReference type="SAM" id="MobiDB-lite"/>
    </source>
</evidence>
<feature type="region of interest" description="Disordered" evidence="4">
    <location>
        <begin position="1"/>
        <end position="265"/>
    </location>
</feature>
<feature type="compositionally biased region" description="Polar residues" evidence="4">
    <location>
        <begin position="437"/>
        <end position="447"/>
    </location>
</feature>
<organism evidence="5 6">
    <name type="scientific">Nitzschia inconspicua</name>
    <dbReference type="NCBI Taxonomy" id="303405"/>
    <lineage>
        <taxon>Eukaryota</taxon>
        <taxon>Sar</taxon>
        <taxon>Stramenopiles</taxon>
        <taxon>Ochrophyta</taxon>
        <taxon>Bacillariophyta</taxon>
        <taxon>Bacillariophyceae</taxon>
        <taxon>Bacillariophycidae</taxon>
        <taxon>Bacillariales</taxon>
        <taxon>Bacillariaceae</taxon>
        <taxon>Nitzschia</taxon>
    </lineage>
</organism>
<reference evidence="5" key="2">
    <citation type="submission" date="2021-04" db="EMBL/GenBank/DDBJ databases">
        <authorList>
            <person name="Podell S."/>
        </authorList>
    </citation>
    <scope>NUCLEOTIDE SEQUENCE</scope>
    <source>
        <strain evidence="5">Hildebrandi</strain>
    </source>
</reference>
<feature type="compositionally biased region" description="Basic and acidic residues" evidence="4">
    <location>
        <begin position="756"/>
        <end position="769"/>
    </location>
</feature>
<reference evidence="5" key="1">
    <citation type="journal article" date="2021" name="Sci. Rep.">
        <title>Diploid genomic architecture of Nitzschia inconspicua, an elite biomass production diatom.</title>
        <authorList>
            <person name="Oliver A."/>
            <person name="Podell S."/>
            <person name="Pinowska A."/>
            <person name="Traller J.C."/>
            <person name="Smith S.R."/>
            <person name="McClure R."/>
            <person name="Beliaev A."/>
            <person name="Bohutskyi P."/>
            <person name="Hill E.A."/>
            <person name="Rabines A."/>
            <person name="Zheng H."/>
            <person name="Allen L.Z."/>
            <person name="Kuo A."/>
            <person name="Grigoriev I.V."/>
            <person name="Allen A.E."/>
            <person name="Hazlebeck D."/>
            <person name="Allen E.E."/>
        </authorList>
    </citation>
    <scope>NUCLEOTIDE SEQUENCE</scope>
    <source>
        <strain evidence="5">Hildebrandi</strain>
    </source>
</reference>
<feature type="region of interest" description="Disordered" evidence="4">
    <location>
        <begin position="279"/>
        <end position="336"/>
    </location>
</feature>
<name>A0A9K3LPS6_9STRA</name>
<feature type="region of interest" description="Disordered" evidence="4">
    <location>
        <begin position="1503"/>
        <end position="1554"/>
    </location>
</feature>
<feature type="compositionally biased region" description="Polar residues" evidence="4">
    <location>
        <begin position="822"/>
        <end position="835"/>
    </location>
</feature>
<feature type="region of interest" description="Disordered" evidence="4">
    <location>
        <begin position="887"/>
        <end position="910"/>
    </location>
</feature>
<sequence length="1554" mass="171075">MEADRLIAPPTPALTGVAVAGLPSNEEEQNEGNEDDNDNDNDIHPPNVVTLSPVADPDTPLPDSPLSSPPDSPRSLSSREIERLQNSCDAPERPRQPKEAEILLERRSSLELPRMMSPFEVVKEETTTTEAKMEQQPKSAIQTGIPSASETPFDEGHLNRTNRNFPRYRGTQNITDKEDSDAPDDEKKLDDSSQIPSSRRKEENETLMEDLTPSQLRAEASFRTTGHASPLNQAGLQATSFQSAHTFEGDEIMSTEGEPPSLQINDAYRRSIAELQKKYSSQLTPIKSAHSKSREENGELPFLASPPPPSPPLELNLASPESSTATSGNDPPSLSLLAPKVQLMSPKRSVSVQDCVDSTSSMALDEPPSLSTISLVRTRPLSIAHNVAQSRSKTTGDLPTKNTLATEVKKGIRSPSTTSTKKTFSSSLGRPNRVTRDTTNSSHNTNRFVEVDREQHLKFAALKRDIISHPKSLLSPVQHRIEKELRREQHAGRDPKDSSVSHTNLECTAADDDDSNVAEITPAVSPDGETDALEVCLMVSPDGEIDYQKTILNIVPQDKQRHGAELTETIIYSKASEDSSGNRSSNITNESTLSQNVDTSEQEDYSLEEPVISQSASEDSTDQVQKKKYFEVPRSQHIIRRDTIFVKKVQETSETTSAGSQLQNAIRPSHSDGGSSPSSRALRLASLDGGSSSPAAVLRSVNSEGGGSYLSSRAVTSVKSTSGSGSKSSGYVPPNQAWSDYLTFRGVAVDMPKRKSKENISNEVRRTLSSEEDSVPCRETFNAAAPEQEESNDQTTVSQTNLSKRSLDLNSDGFERQYDSPLEQTSQEHSSTPTPSKAKPAFREMTPKKDLQGSEKSSEWLQAELRRRAFVKQEINSAIEGRGKMMRCVDSDEKSEDESKPRSGSLSEMDEEVAAINAEEEMAELLSSIVQSPSDGRIPGNNSTEEPPPRRLFGADEDANTENNNFATFDNFTGSEDDEMQSNYQDVQMEMRKFASETRAALRDQSFTEKVLSAAASSKFMPLTPPSPVVIDTNSLAEDPSIVSTQKQPTSVAPSVTGSAYSKAGSKRLTAGTRTQHSTSTEADFIDFTLNETPVLIRSMDYFEGIAKGDITLSLLSENTGSGESSVGATWANRVRGAIWRSRNMRRNMKDRHQEQMHSLPGSPARSRVARSSRTVASTQDAALLHLQRDEIDEAIELFEDIIFAYYSFFERSLSNREKYPGANNNQKPVDFQLYIGVALHNLGVLNLLRGEYDEALSYFSRAVENRRSHLGREHPDHISSMVKLAICRYAVNEFAEAHARLEEALVYARRSCITIDDRMLMAEILNNLGCLAYMCGQPVAANGFYRDSMDVQFGVLSDSLYAGNSTWGRTISLNISITRANIGFIKLVTKELPVAVTALENALMEQQILLRGGHETIIATMDHLAVANLLHGDQEKAALMFSRILDLQQKKFGPRDPRCFVTIDKINMVQGRGGQYNDAIEALHRTFTMPEASSPVNEVALDECSKSTKGSNSSRASKKKSRKMSNSQGSKQQSKPQRNKVIKVLNSIRKMKP</sequence>
<feature type="compositionally biased region" description="Low complexity" evidence="4">
    <location>
        <begin position="671"/>
        <end position="687"/>
    </location>
</feature>
<evidence type="ECO:0000256" key="1">
    <source>
        <dbReference type="ARBA" id="ARBA00022737"/>
    </source>
</evidence>
<dbReference type="PANTHER" id="PTHR45641:SF19">
    <property type="entry name" value="NEPHROCYSTIN-3"/>
    <property type="match status" value="1"/>
</dbReference>
<feature type="compositionally biased region" description="Basic and acidic residues" evidence="4">
    <location>
        <begin position="841"/>
        <end position="858"/>
    </location>
</feature>
<feature type="compositionally biased region" description="Polar residues" evidence="4">
    <location>
        <begin position="136"/>
        <end position="150"/>
    </location>
</feature>
<dbReference type="PANTHER" id="PTHR45641">
    <property type="entry name" value="TETRATRICOPEPTIDE REPEAT PROTEIN (AFU_ORTHOLOGUE AFUA_6G03870)"/>
    <property type="match status" value="1"/>
</dbReference>
<dbReference type="Proteomes" id="UP000693970">
    <property type="component" value="Unassembled WGS sequence"/>
</dbReference>
<feature type="compositionally biased region" description="Basic and acidic residues" evidence="4">
    <location>
        <begin position="121"/>
        <end position="135"/>
    </location>
</feature>
<feature type="compositionally biased region" description="Basic and acidic residues" evidence="4">
    <location>
        <begin position="487"/>
        <end position="499"/>
    </location>
</feature>
<dbReference type="PROSITE" id="PS50005">
    <property type="entry name" value="TPR"/>
    <property type="match status" value="1"/>
</dbReference>
<dbReference type="SMART" id="SM00028">
    <property type="entry name" value="TPR"/>
    <property type="match status" value="2"/>
</dbReference>
<feature type="compositionally biased region" description="Pro residues" evidence="4">
    <location>
        <begin position="59"/>
        <end position="72"/>
    </location>
</feature>
<comment type="caution">
    <text evidence="5">The sequence shown here is derived from an EMBL/GenBank/DDBJ whole genome shotgun (WGS) entry which is preliminary data.</text>
</comment>
<feature type="compositionally biased region" description="Low complexity" evidence="4">
    <location>
        <begin position="313"/>
        <end position="323"/>
    </location>
</feature>
<feature type="repeat" description="TPR" evidence="3">
    <location>
        <begin position="1237"/>
        <end position="1270"/>
    </location>
</feature>
<feature type="compositionally biased region" description="Polar residues" evidence="4">
    <location>
        <begin position="222"/>
        <end position="245"/>
    </location>
</feature>
<keyword evidence="6" id="KW-1185">Reference proteome</keyword>
<feature type="compositionally biased region" description="Polar residues" evidence="4">
    <location>
        <begin position="578"/>
        <end position="599"/>
    </location>
</feature>
<feature type="region of interest" description="Disordered" evidence="4">
    <location>
        <begin position="756"/>
        <end position="858"/>
    </location>
</feature>
<feature type="region of interest" description="Disordered" evidence="4">
    <location>
        <begin position="931"/>
        <end position="961"/>
    </location>
</feature>
<feature type="compositionally biased region" description="Polar residues" evidence="4">
    <location>
        <begin position="652"/>
        <end position="666"/>
    </location>
</feature>
<evidence type="ECO:0000256" key="3">
    <source>
        <dbReference type="PROSITE-ProRule" id="PRU00339"/>
    </source>
</evidence>
<gene>
    <name evidence="5" type="ORF">IV203_029004</name>
</gene>
<feature type="compositionally biased region" description="Basic and acidic residues" evidence="4">
    <location>
        <begin position="887"/>
        <end position="901"/>
    </location>
</feature>
<feature type="compositionally biased region" description="Low complexity" evidence="4">
    <location>
        <begin position="414"/>
        <end position="427"/>
    </location>
</feature>
<feature type="compositionally biased region" description="Polar residues" evidence="4">
    <location>
        <begin position="159"/>
        <end position="174"/>
    </location>
</feature>
<feature type="compositionally biased region" description="Basic and acidic residues" evidence="4">
    <location>
        <begin position="90"/>
        <end position="109"/>
    </location>
</feature>
<keyword evidence="2 3" id="KW-0802">TPR repeat</keyword>
<proteinExistence type="predicted"/>
<dbReference type="InterPro" id="IPR019734">
    <property type="entry name" value="TPR_rpt"/>
</dbReference>
<keyword evidence="1" id="KW-0677">Repeat</keyword>
<feature type="compositionally biased region" description="Polar residues" evidence="4">
    <location>
        <begin position="931"/>
        <end position="945"/>
    </location>
</feature>
<evidence type="ECO:0000313" key="5">
    <source>
        <dbReference type="EMBL" id="KAG7366334.1"/>
    </source>
</evidence>
<feature type="compositionally biased region" description="Polar residues" evidence="4">
    <location>
        <begin position="793"/>
        <end position="804"/>
    </location>
</feature>
<accession>A0A9K3LPS6</accession>
<protein>
    <submittedName>
        <fullName evidence="5">Expressed tetratricopeptide repeat protein</fullName>
    </submittedName>
</protein>
<feature type="region of interest" description="Disordered" evidence="4">
    <location>
        <begin position="576"/>
        <end position="625"/>
    </location>
</feature>
<dbReference type="Pfam" id="PF13424">
    <property type="entry name" value="TPR_12"/>
    <property type="match status" value="1"/>
</dbReference>
<evidence type="ECO:0000256" key="2">
    <source>
        <dbReference type="ARBA" id="ARBA00022803"/>
    </source>
</evidence>
<feature type="region of interest" description="Disordered" evidence="4">
    <location>
        <begin position="487"/>
        <end position="527"/>
    </location>
</feature>
<feature type="region of interest" description="Disordered" evidence="4">
    <location>
        <begin position="651"/>
        <end position="713"/>
    </location>
</feature>
<dbReference type="EMBL" id="JAGRRH010000007">
    <property type="protein sequence ID" value="KAG7366334.1"/>
    <property type="molecule type" value="Genomic_DNA"/>
</dbReference>